<proteinExistence type="predicted"/>
<keyword evidence="3" id="KW-1185">Reference proteome</keyword>
<organism evidence="2 3">
    <name type="scientific">Marine Group I thaumarchaeote SCGC AAA799-N04</name>
    <dbReference type="NCBI Taxonomy" id="1502293"/>
    <lineage>
        <taxon>Archaea</taxon>
        <taxon>Nitrososphaerota</taxon>
        <taxon>Marine Group I</taxon>
    </lineage>
</organism>
<feature type="transmembrane region" description="Helical" evidence="1">
    <location>
        <begin position="12"/>
        <end position="34"/>
    </location>
</feature>
<keyword evidence="1" id="KW-1133">Transmembrane helix</keyword>
<name>A0A081RKM6_9ARCH</name>
<gene>
    <name evidence="2" type="ORF">AAA799N04_01870</name>
</gene>
<accession>A0A081RKM6</accession>
<dbReference type="Proteomes" id="UP000028059">
    <property type="component" value="Unassembled WGS sequence"/>
</dbReference>
<evidence type="ECO:0000256" key="1">
    <source>
        <dbReference type="SAM" id="Phobius"/>
    </source>
</evidence>
<comment type="caution">
    <text evidence="2">The sequence shown here is derived from an EMBL/GenBank/DDBJ whole genome shotgun (WGS) entry which is preliminary data.</text>
</comment>
<dbReference type="EMBL" id="JOKN01000082">
    <property type="protein sequence ID" value="KEQ55749.1"/>
    <property type="molecule type" value="Genomic_DNA"/>
</dbReference>
<keyword evidence="1" id="KW-0472">Membrane</keyword>
<evidence type="ECO:0000313" key="2">
    <source>
        <dbReference type="EMBL" id="KEQ55749.1"/>
    </source>
</evidence>
<keyword evidence="1" id="KW-0812">Transmembrane</keyword>
<sequence length="152" mass="17249">MSFFLVLQKQLLQNYVVFTGFFLLSLIFIVPVYAMTELERVSLSDPGLENAFGAPIVENVNVYHQIQISADIQNNQKKSQTVVYLVQVKDDKGFVVSLGWISGQLTSLQKLTPSLSWVPEREGEFFAEIYVWEGLKNQNALDDFSTIQIHVS</sequence>
<protein>
    <submittedName>
        <fullName evidence="2">Uncharacterized protein</fullName>
    </submittedName>
</protein>
<dbReference type="AlphaFoldDB" id="A0A081RKM6"/>
<reference evidence="2 3" key="1">
    <citation type="submission" date="2014-06" db="EMBL/GenBank/DDBJ databases">
        <authorList>
            <person name="Ngugi D.K."/>
            <person name="Blom J."/>
            <person name="Alam I."/>
            <person name="Rashid M."/>
            <person name="Ba Alawi W."/>
            <person name="Zhang G."/>
            <person name="Hikmawan T."/>
            <person name="Guan Y."/>
            <person name="Antunes A."/>
            <person name="Siam R."/>
            <person name="ElDorry H."/>
            <person name="Bajic V."/>
            <person name="Stingl U."/>
        </authorList>
    </citation>
    <scope>NUCLEOTIDE SEQUENCE [LARGE SCALE GENOMIC DNA]</scope>
    <source>
        <strain evidence="2">SCGC AAA799-N04</strain>
    </source>
</reference>
<evidence type="ECO:0000313" key="3">
    <source>
        <dbReference type="Proteomes" id="UP000028059"/>
    </source>
</evidence>